<evidence type="ECO:0000256" key="4">
    <source>
        <dbReference type="ARBA" id="ARBA00022787"/>
    </source>
</evidence>
<dbReference type="GO" id="GO:0005741">
    <property type="term" value="C:mitochondrial outer membrane"/>
    <property type="evidence" value="ECO:0007669"/>
    <property type="project" value="UniProtKB-SubCell"/>
</dbReference>
<keyword evidence="5" id="KW-0378">Hydrolase</keyword>
<keyword evidence="4" id="KW-0496">Mitochondrion</keyword>
<comment type="function">
    <text evidence="6">Displays phosphatase activity for serine/threonine residues, and dephosphorylates and activates Pk92B kinase. Has apparently no phosphoglycerate mutase activity.</text>
</comment>
<reference evidence="14" key="1">
    <citation type="submission" date="2020-07" db="EMBL/GenBank/DDBJ databases">
        <title>Multicomponent nature underlies the extraordinary mechanical properties of spider dragline silk.</title>
        <authorList>
            <person name="Kono N."/>
            <person name="Nakamura H."/>
            <person name="Mori M."/>
            <person name="Yoshida Y."/>
            <person name="Ohtoshi R."/>
            <person name="Malay A.D."/>
            <person name="Moran D.A.P."/>
            <person name="Tomita M."/>
            <person name="Numata K."/>
            <person name="Arakawa K."/>
        </authorList>
    </citation>
    <scope>NUCLEOTIDE SEQUENCE</scope>
</reference>
<evidence type="ECO:0000256" key="11">
    <source>
        <dbReference type="ARBA" id="ARBA00047761"/>
    </source>
</evidence>
<dbReference type="PANTHER" id="PTHR20935:SF0">
    <property type="entry name" value="SERINE_THREONINE-PROTEIN PHOSPHATASE PGAM5, MITOCHONDRIAL"/>
    <property type="match status" value="1"/>
</dbReference>
<dbReference type="OrthoDB" id="2118094at2759"/>
<comment type="caution">
    <text evidence="14">The sequence shown here is derived from an EMBL/GenBank/DDBJ whole genome shotgun (WGS) entry which is preliminary data.</text>
</comment>
<dbReference type="InterPro" id="IPR029033">
    <property type="entry name" value="His_PPase_superfam"/>
</dbReference>
<comment type="subcellular location">
    <subcellularLocation>
        <location evidence="1">Mitochondrion outer membrane</location>
    </subcellularLocation>
</comment>
<dbReference type="EC" id="3.1.3.16" evidence="3"/>
<dbReference type="InterPro" id="IPR013078">
    <property type="entry name" value="His_Pase_superF_clade-1"/>
</dbReference>
<evidence type="ECO:0000256" key="5">
    <source>
        <dbReference type="ARBA" id="ARBA00022801"/>
    </source>
</evidence>
<protein>
    <recommendedName>
        <fullName evidence="8">Serine/threonine-protein phosphatase PGAM5, mitochondrial</fullName>
        <ecNumber evidence="3">3.1.3.16</ecNumber>
    </recommendedName>
    <alternativeName>
        <fullName evidence="10">Phosphoglycerate mutase family member 5 homolog</fullName>
    </alternativeName>
    <alternativeName>
        <fullName evidence="9">Serine/threonine-protein phosphatase Pgam5, mitochondrial</fullName>
    </alternativeName>
</protein>
<comment type="catalytic activity">
    <reaction evidence="12">
        <text>O-phospho-L-threonyl-[protein] + H2O = L-threonyl-[protein] + phosphate</text>
        <dbReference type="Rhea" id="RHEA:47004"/>
        <dbReference type="Rhea" id="RHEA-COMP:11060"/>
        <dbReference type="Rhea" id="RHEA-COMP:11605"/>
        <dbReference type="ChEBI" id="CHEBI:15377"/>
        <dbReference type="ChEBI" id="CHEBI:30013"/>
        <dbReference type="ChEBI" id="CHEBI:43474"/>
        <dbReference type="ChEBI" id="CHEBI:61977"/>
        <dbReference type="EC" id="3.1.3.16"/>
    </reaction>
</comment>
<comment type="subunit">
    <text evidence="7">Interacts with Pk92B/ASK1.</text>
</comment>
<name>A0A8X6FK10_TRICU</name>
<evidence type="ECO:0000256" key="6">
    <source>
        <dbReference type="ARBA" id="ARBA00037234"/>
    </source>
</evidence>
<feature type="binding site" evidence="13">
    <location>
        <position position="145"/>
    </location>
    <ligand>
        <name>substrate</name>
    </ligand>
</feature>
<evidence type="ECO:0000313" key="14">
    <source>
        <dbReference type="EMBL" id="GFQ80969.1"/>
    </source>
</evidence>
<dbReference type="Gene3D" id="3.40.50.1240">
    <property type="entry name" value="Phosphoglycerate mutase-like"/>
    <property type="match status" value="1"/>
</dbReference>
<keyword evidence="4" id="KW-1000">Mitochondrion outer membrane</keyword>
<dbReference type="GO" id="GO:0004722">
    <property type="term" value="F:protein serine/threonine phosphatase activity"/>
    <property type="evidence" value="ECO:0007669"/>
    <property type="project" value="UniProtKB-EC"/>
</dbReference>
<evidence type="ECO:0000256" key="1">
    <source>
        <dbReference type="ARBA" id="ARBA00004294"/>
    </source>
</evidence>
<evidence type="ECO:0000313" key="15">
    <source>
        <dbReference type="Proteomes" id="UP000887116"/>
    </source>
</evidence>
<dbReference type="Pfam" id="PF00300">
    <property type="entry name" value="His_Phos_1"/>
    <property type="match status" value="2"/>
</dbReference>
<evidence type="ECO:0000256" key="10">
    <source>
        <dbReference type="ARBA" id="ARBA00042520"/>
    </source>
</evidence>
<keyword evidence="15" id="KW-1185">Reference proteome</keyword>
<evidence type="ECO:0000256" key="8">
    <source>
        <dbReference type="ARBA" id="ARBA00039765"/>
    </source>
</evidence>
<dbReference type="GO" id="GO:0090141">
    <property type="term" value="P:positive regulation of mitochondrial fission"/>
    <property type="evidence" value="ECO:0007669"/>
    <property type="project" value="TreeGrafter"/>
</dbReference>
<organism evidence="14 15">
    <name type="scientific">Trichonephila clavata</name>
    <name type="common">Joro spider</name>
    <name type="synonym">Nephila clavata</name>
    <dbReference type="NCBI Taxonomy" id="2740835"/>
    <lineage>
        <taxon>Eukaryota</taxon>
        <taxon>Metazoa</taxon>
        <taxon>Ecdysozoa</taxon>
        <taxon>Arthropoda</taxon>
        <taxon>Chelicerata</taxon>
        <taxon>Arachnida</taxon>
        <taxon>Araneae</taxon>
        <taxon>Araneomorphae</taxon>
        <taxon>Entelegynae</taxon>
        <taxon>Araneoidea</taxon>
        <taxon>Nephilidae</taxon>
        <taxon>Trichonephila</taxon>
    </lineage>
</organism>
<proteinExistence type="inferred from homology"/>
<sequence length="281" mass="32297">MGKNIFRLTSKWLYAASGGSALVGLYHYFKPDESKCEAPADILFQPSAKWIYNWDKRDVSSLIKPCKDEEDPPEQYKINEQKDKLFPTATRHIFLVRHGQYEDWKEDDKDRKLTPLGQQQAAMVGQRLKQLNFKYTKLIHSSMTRAKETANIVLKYLPNIPVESTDLLREGNPIPSEPPVGIWRAEYKYYVDGPRIEAAFRKYFHRASVEQKADSFDVIVCHSNVIRYFICRVLQVAPEAWLRFSLHHCSITWIAIGPNGHVCVFAVGASGFMPSDKLTIV</sequence>
<dbReference type="Proteomes" id="UP000887116">
    <property type="component" value="Unassembled WGS sequence"/>
</dbReference>
<dbReference type="SUPFAM" id="SSF53254">
    <property type="entry name" value="Phosphoglycerate mutase-like"/>
    <property type="match status" value="1"/>
</dbReference>
<accession>A0A8X6FK10</accession>
<evidence type="ECO:0000256" key="3">
    <source>
        <dbReference type="ARBA" id="ARBA00013081"/>
    </source>
</evidence>
<evidence type="ECO:0000256" key="13">
    <source>
        <dbReference type="PIRSR" id="PIRSR613078-2"/>
    </source>
</evidence>
<dbReference type="CDD" id="cd07067">
    <property type="entry name" value="HP_PGM_like"/>
    <property type="match status" value="1"/>
</dbReference>
<evidence type="ECO:0000256" key="2">
    <source>
        <dbReference type="ARBA" id="ARBA00006717"/>
    </source>
</evidence>
<evidence type="ECO:0000256" key="9">
    <source>
        <dbReference type="ARBA" id="ARBA00040722"/>
    </source>
</evidence>
<evidence type="ECO:0000256" key="12">
    <source>
        <dbReference type="ARBA" id="ARBA00048336"/>
    </source>
</evidence>
<dbReference type="AlphaFoldDB" id="A0A8X6FK10"/>
<comment type="catalytic activity">
    <reaction evidence="11">
        <text>O-phospho-L-seryl-[protein] + H2O = L-seryl-[protein] + phosphate</text>
        <dbReference type="Rhea" id="RHEA:20629"/>
        <dbReference type="Rhea" id="RHEA-COMP:9863"/>
        <dbReference type="Rhea" id="RHEA-COMP:11604"/>
        <dbReference type="ChEBI" id="CHEBI:15377"/>
        <dbReference type="ChEBI" id="CHEBI:29999"/>
        <dbReference type="ChEBI" id="CHEBI:43474"/>
        <dbReference type="ChEBI" id="CHEBI:83421"/>
        <dbReference type="EC" id="3.1.3.16"/>
    </reaction>
</comment>
<dbReference type="InterPro" id="IPR051021">
    <property type="entry name" value="Mito_Ser/Thr_phosphatase"/>
</dbReference>
<keyword evidence="4" id="KW-0472">Membrane</keyword>
<comment type="similarity">
    <text evidence="2">Belongs to the phosphoglycerate mutase family. BPG-dependent PGAM subfamily.</text>
</comment>
<gene>
    <name evidence="14" type="primary">pgam5</name>
    <name evidence="14" type="ORF">TNCT_342611</name>
</gene>
<dbReference type="PANTHER" id="PTHR20935">
    <property type="entry name" value="PHOSPHOGLYCERATE MUTASE-RELATED"/>
    <property type="match status" value="1"/>
</dbReference>
<dbReference type="SMART" id="SM00855">
    <property type="entry name" value="PGAM"/>
    <property type="match status" value="1"/>
</dbReference>
<dbReference type="EMBL" id="BMAO01032257">
    <property type="protein sequence ID" value="GFQ80969.1"/>
    <property type="molecule type" value="Genomic_DNA"/>
</dbReference>
<evidence type="ECO:0000256" key="7">
    <source>
        <dbReference type="ARBA" id="ARBA00038605"/>
    </source>
</evidence>